<accession>W8D095</accession>
<sequence>MPGHCSRPPGSLRTRQPFTPARNEDETMQELLLAGKKSGRYPGATTPIGRYVDPNNSARFTEFYGEVANSAMPSVAALRALGGNVGSAINTTIPWLKFGIDGRLLYTPKKPITSAYGWSALYSSGLVWGSNDNGLFNNGTPRNQLRTIVLNGVTYKVMLWNVLQPGLGKLPYNGNYTNRTEMLGSDWMRLIPNIVSTTVSAQEGPKWETYDPVNDLMLIGGTTTPGGLQLCREQVNANDSLARAATVWSSIWTVGAPVITDVQAYLGWRPVLEIIP</sequence>
<dbReference type="KEGG" id="vg:18501087"/>
<dbReference type="Proteomes" id="UP000204235">
    <property type="component" value="Segment"/>
</dbReference>
<dbReference type="GeneID" id="18501087"/>
<dbReference type="OrthoDB" id="39297at10239"/>
<evidence type="ECO:0000313" key="2">
    <source>
        <dbReference type="EMBL" id="AGX01919.1"/>
    </source>
</evidence>
<proteinExistence type="predicted"/>
<reference evidence="2 3" key="1">
    <citation type="journal article" date="2014" name="FEMS Microbiol. Lett.">
        <title>The genome of the Erwinia amylovora phage PhiEaH1 reveals greater diversity and broadens the applicability of phages for the treatment of fire blight.</title>
        <authorList>
            <person name="Meczker K."/>
            <person name="Domotor D."/>
            <person name="Vass J."/>
            <person name="Rakhely G."/>
            <person name="Schneider G."/>
            <person name="Kovacs T."/>
        </authorList>
    </citation>
    <scope>NUCLEOTIDE SEQUENCE [LARGE SCALE GENOMIC DNA]</scope>
</reference>
<dbReference type="RefSeq" id="YP_009010250.1">
    <property type="nucleotide sequence ID" value="NC_023610.1"/>
</dbReference>
<keyword evidence="3" id="KW-1185">Reference proteome</keyword>
<feature type="region of interest" description="Disordered" evidence="1">
    <location>
        <begin position="1"/>
        <end position="24"/>
    </location>
</feature>
<evidence type="ECO:0000313" key="3">
    <source>
        <dbReference type="Proteomes" id="UP000204235"/>
    </source>
</evidence>
<organism evidence="2 3">
    <name type="scientific">Erwinia phage PhiEaH1</name>
    <dbReference type="NCBI Taxonomy" id="1401669"/>
    <lineage>
        <taxon>Viruses</taxon>
        <taxon>Duplodnaviria</taxon>
        <taxon>Heunggongvirae</taxon>
        <taxon>Uroviricota</taxon>
        <taxon>Caudoviricetes</taxon>
        <taxon>Chimalliviridae</taxon>
        <taxon>Iapetusvirus</taxon>
        <taxon>Iapetusvirus EaH1</taxon>
    </lineage>
</organism>
<protein>
    <submittedName>
        <fullName evidence="2">Putative virion structural protein</fullName>
    </submittedName>
</protein>
<name>W8D095_9CAUD</name>
<dbReference type="EMBL" id="KF623294">
    <property type="protein sequence ID" value="AGX01919.1"/>
    <property type="molecule type" value="Genomic_DNA"/>
</dbReference>
<evidence type="ECO:0000256" key="1">
    <source>
        <dbReference type="SAM" id="MobiDB-lite"/>
    </source>
</evidence>